<evidence type="ECO:0000256" key="9">
    <source>
        <dbReference type="ARBA" id="ARBA00023269"/>
    </source>
</evidence>
<keyword evidence="9 10" id="KW-0544">Nucleosome core</keyword>
<evidence type="ECO:0000256" key="3">
    <source>
        <dbReference type="ARBA" id="ARBA00010343"/>
    </source>
</evidence>
<evidence type="ECO:0000256" key="10">
    <source>
        <dbReference type="RuleBase" id="RU004471"/>
    </source>
</evidence>
<gene>
    <name evidence="14" type="primary">LOC111454375</name>
</gene>
<dbReference type="GO" id="GO:0046982">
    <property type="term" value="F:protein heterodimerization activity"/>
    <property type="evidence" value="ECO:0007669"/>
    <property type="project" value="InterPro"/>
</dbReference>
<evidence type="ECO:0000256" key="8">
    <source>
        <dbReference type="ARBA" id="ARBA00023242"/>
    </source>
</evidence>
<comment type="subunit">
    <text evidence="10">The nucleosome is a histone octamer containing two molecules each of H2A, H2B, H3 and H4 assembled in one H3-H4 heterotetramer and two H2A-H2B heterodimers. The octamer wraps approximately 147 bp of DNA.</text>
</comment>
<evidence type="ECO:0000256" key="2">
    <source>
        <dbReference type="ARBA" id="ARBA00004286"/>
    </source>
</evidence>
<evidence type="ECO:0000256" key="4">
    <source>
        <dbReference type="ARBA" id="ARBA00022454"/>
    </source>
</evidence>
<evidence type="ECO:0000256" key="11">
    <source>
        <dbReference type="SAM" id="MobiDB-lite"/>
    </source>
</evidence>
<dbReference type="PROSITE" id="PS00322">
    <property type="entry name" value="HISTONE_H3_1"/>
    <property type="match status" value="1"/>
</dbReference>
<dbReference type="SUPFAM" id="SSF47113">
    <property type="entry name" value="Histone-fold"/>
    <property type="match status" value="1"/>
</dbReference>
<evidence type="ECO:0000256" key="1">
    <source>
        <dbReference type="ARBA" id="ARBA00004123"/>
    </source>
</evidence>
<evidence type="ECO:0000313" key="14">
    <source>
        <dbReference type="RefSeq" id="XP_022951613.1"/>
    </source>
</evidence>
<dbReference type="InterPro" id="IPR007125">
    <property type="entry name" value="H2A/H2B/H3"/>
</dbReference>
<keyword evidence="8 10" id="KW-0539">Nucleus</keyword>
<evidence type="ECO:0000313" key="13">
    <source>
        <dbReference type="Proteomes" id="UP000504609"/>
    </source>
</evidence>
<keyword evidence="5" id="KW-0597">Phosphoprotein</keyword>
<evidence type="ECO:0000256" key="5">
    <source>
        <dbReference type="ARBA" id="ARBA00022553"/>
    </source>
</evidence>
<dbReference type="FunFam" id="1.10.20.10:FF:000044">
    <property type="entry name" value="Histone H3.3"/>
    <property type="match status" value="1"/>
</dbReference>
<dbReference type="AlphaFoldDB" id="A0A6J1GI64"/>
<dbReference type="PROSITE" id="PS00959">
    <property type="entry name" value="HISTONE_H3_2"/>
    <property type="match status" value="1"/>
</dbReference>
<dbReference type="Gene3D" id="1.10.20.10">
    <property type="entry name" value="Histone, subunit A"/>
    <property type="match status" value="1"/>
</dbReference>
<dbReference type="GO" id="GO:0003677">
    <property type="term" value="F:DNA binding"/>
    <property type="evidence" value="ECO:0007669"/>
    <property type="project" value="UniProtKB-KW"/>
</dbReference>
<reference evidence="14" key="1">
    <citation type="submission" date="2025-08" db="UniProtKB">
        <authorList>
            <consortium name="RefSeq"/>
        </authorList>
    </citation>
    <scope>IDENTIFICATION</scope>
    <source>
        <tissue evidence="14">Young leaves</tissue>
    </source>
</reference>
<sequence>MQMARTKQTARKSTGGKAPRKQLATKAARKSAPTTGGVKKPHRYRPGTVALRRRFNVMCCREIRKYQKSTELLIRKLPFQRLVREIAQDFKTDLRFQSHAVLALQEAAEAYLVGLFEDTNLCAIHAKRVTIMPKDIQLARRIRGERA</sequence>
<dbReference type="PANTHER" id="PTHR11426">
    <property type="entry name" value="HISTONE H3"/>
    <property type="match status" value="1"/>
</dbReference>
<dbReference type="InterPro" id="IPR000164">
    <property type="entry name" value="Histone_H3/CENP-A"/>
</dbReference>
<keyword evidence="6" id="KW-0007">Acetylation</keyword>
<keyword evidence="13" id="KW-1185">Reference proteome</keyword>
<dbReference type="GO" id="GO:0030527">
    <property type="term" value="F:structural constituent of chromatin"/>
    <property type="evidence" value="ECO:0007669"/>
    <property type="project" value="InterPro"/>
</dbReference>
<evidence type="ECO:0000256" key="7">
    <source>
        <dbReference type="ARBA" id="ARBA00023125"/>
    </source>
</evidence>
<dbReference type="Proteomes" id="UP000504609">
    <property type="component" value="Unplaced"/>
</dbReference>
<feature type="region of interest" description="Disordered" evidence="11">
    <location>
        <begin position="1"/>
        <end position="45"/>
    </location>
</feature>
<dbReference type="SMART" id="SM00428">
    <property type="entry name" value="H3"/>
    <property type="match status" value="1"/>
</dbReference>
<dbReference type="GO" id="GO:0005634">
    <property type="term" value="C:nucleus"/>
    <property type="evidence" value="ECO:0007669"/>
    <property type="project" value="UniProtKB-SubCell"/>
</dbReference>
<organism evidence="13 14">
    <name type="scientific">Cucurbita moschata</name>
    <name type="common">Winter crookneck squash</name>
    <name type="synonym">Cucurbita pepo var. moschata</name>
    <dbReference type="NCBI Taxonomy" id="3662"/>
    <lineage>
        <taxon>Eukaryota</taxon>
        <taxon>Viridiplantae</taxon>
        <taxon>Streptophyta</taxon>
        <taxon>Embryophyta</taxon>
        <taxon>Tracheophyta</taxon>
        <taxon>Spermatophyta</taxon>
        <taxon>Magnoliopsida</taxon>
        <taxon>eudicotyledons</taxon>
        <taxon>Gunneridae</taxon>
        <taxon>Pentapetalae</taxon>
        <taxon>rosids</taxon>
        <taxon>fabids</taxon>
        <taxon>Cucurbitales</taxon>
        <taxon>Cucurbitaceae</taxon>
        <taxon>Cucurbiteae</taxon>
        <taxon>Cucurbita</taxon>
    </lineage>
</organism>
<comment type="subcellular location">
    <subcellularLocation>
        <location evidence="2">Chromosome</location>
    </subcellularLocation>
    <subcellularLocation>
        <location evidence="1">Nucleus</location>
    </subcellularLocation>
</comment>
<name>A0A6J1GI64_CUCMO</name>
<evidence type="ECO:0000259" key="12">
    <source>
        <dbReference type="Pfam" id="PF00125"/>
    </source>
</evidence>
<dbReference type="Pfam" id="PF00125">
    <property type="entry name" value="Histone"/>
    <property type="match status" value="1"/>
</dbReference>
<comment type="similarity">
    <text evidence="3 10">Belongs to the histone H3 family.</text>
</comment>
<dbReference type="FunFam" id="1.10.20.10:FF:000078">
    <property type="entry name" value="Histone H3"/>
    <property type="match status" value="1"/>
</dbReference>
<dbReference type="RefSeq" id="XP_022951613.1">
    <property type="nucleotide sequence ID" value="XM_023095845.1"/>
</dbReference>
<dbReference type="GeneID" id="111454375"/>
<dbReference type="KEGG" id="cmos:111454375"/>
<accession>A0A6J1GI64</accession>
<dbReference type="GO" id="GO:0000786">
    <property type="term" value="C:nucleosome"/>
    <property type="evidence" value="ECO:0007669"/>
    <property type="project" value="UniProtKB-KW"/>
</dbReference>
<evidence type="ECO:0000256" key="6">
    <source>
        <dbReference type="ARBA" id="ARBA00022990"/>
    </source>
</evidence>
<protein>
    <recommendedName>
        <fullName evidence="10">Histone H3</fullName>
    </recommendedName>
</protein>
<proteinExistence type="inferred from homology"/>
<feature type="domain" description="Core Histone H2A/H2B/H3" evidence="12">
    <location>
        <begin position="61"/>
        <end position="142"/>
    </location>
</feature>
<dbReference type="InterPro" id="IPR009072">
    <property type="entry name" value="Histone-fold"/>
</dbReference>
<keyword evidence="7" id="KW-0238">DNA-binding</keyword>
<keyword evidence="4" id="KW-0158">Chromosome</keyword>
<dbReference type="CDD" id="cd22911">
    <property type="entry name" value="HFD_H3"/>
    <property type="match status" value="1"/>
</dbReference>
<dbReference type="PRINTS" id="PR00622">
    <property type="entry name" value="HISTONEH3"/>
</dbReference>